<dbReference type="AlphaFoldDB" id="A0A914AH07"/>
<proteinExistence type="predicted"/>
<dbReference type="CDD" id="cd01650">
    <property type="entry name" value="RT_nLTR_like"/>
    <property type="match status" value="1"/>
</dbReference>
<evidence type="ECO:0000313" key="3">
    <source>
        <dbReference type="Proteomes" id="UP000887568"/>
    </source>
</evidence>
<dbReference type="PANTHER" id="PTHR47027:SF27">
    <property type="entry name" value="REVERSE TRANSCRIPTASE DOMAIN-CONTAINING PROTEIN"/>
    <property type="match status" value="1"/>
</dbReference>
<accession>A0A914AH07</accession>
<dbReference type="OrthoDB" id="10070415at2759"/>
<name>A0A914AH07_PATMI</name>
<sequence length="344" mass="37722">MQMEELKLADQNGNYTTTWKIIHTLSGKNSKLKVKVKKRDGSAPASDQELLEEWKDYFSSLLNNPGLSTPQLPPPAAEDLPIFIDPPPPTREETAEAIAAMKVNKAAALDCAITAEALQGGGVIPSMPSVLKSTQPYLHHIKPRLRSNQAGFRSGCSCAQQIHILRRIMEGFKEYQLPLTVTFIDFKKAFDSINRTVMFAVLRHYGIPEPLVNAFQVLYNSSSAVMVDGSISDLFQVSTGVLQGDVLAPFLFIIIVDYLLKAASSTEDSGVVTHPHRSRRHQAKMLNDLDFADIIALLESSTSRAQSQLSRTATAAADLGLTISVTKTEYMSQNLKFTAVPSAM</sequence>
<dbReference type="GeneID" id="119733684"/>
<dbReference type="PROSITE" id="PS50878">
    <property type="entry name" value="RT_POL"/>
    <property type="match status" value="1"/>
</dbReference>
<dbReference type="Proteomes" id="UP000887568">
    <property type="component" value="Unplaced"/>
</dbReference>
<dbReference type="Pfam" id="PF00078">
    <property type="entry name" value="RVT_1"/>
    <property type="match status" value="1"/>
</dbReference>
<dbReference type="SUPFAM" id="SSF56672">
    <property type="entry name" value="DNA/RNA polymerases"/>
    <property type="match status" value="1"/>
</dbReference>
<evidence type="ECO:0000259" key="1">
    <source>
        <dbReference type="PROSITE" id="PS50878"/>
    </source>
</evidence>
<organism evidence="2 3">
    <name type="scientific">Patiria miniata</name>
    <name type="common">Bat star</name>
    <name type="synonym">Asterina miniata</name>
    <dbReference type="NCBI Taxonomy" id="46514"/>
    <lineage>
        <taxon>Eukaryota</taxon>
        <taxon>Metazoa</taxon>
        <taxon>Echinodermata</taxon>
        <taxon>Eleutherozoa</taxon>
        <taxon>Asterozoa</taxon>
        <taxon>Asteroidea</taxon>
        <taxon>Valvatacea</taxon>
        <taxon>Valvatida</taxon>
        <taxon>Asterinidae</taxon>
        <taxon>Patiria</taxon>
    </lineage>
</organism>
<dbReference type="RefSeq" id="XP_038063002.1">
    <property type="nucleotide sequence ID" value="XM_038207074.1"/>
</dbReference>
<dbReference type="InterPro" id="IPR000477">
    <property type="entry name" value="RT_dom"/>
</dbReference>
<evidence type="ECO:0000313" key="2">
    <source>
        <dbReference type="EnsemblMetazoa" id="XP_038063002.1"/>
    </source>
</evidence>
<dbReference type="EnsemblMetazoa" id="XM_038207074.1">
    <property type="protein sequence ID" value="XP_038063002.1"/>
    <property type="gene ID" value="LOC119733684"/>
</dbReference>
<keyword evidence="3" id="KW-1185">Reference proteome</keyword>
<dbReference type="PANTHER" id="PTHR47027">
    <property type="entry name" value="REVERSE TRANSCRIPTASE DOMAIN-CONTAINING PROTEIN"/>
    <property type="match status" value="1"/>
</dbReference>
<protein>
    <recommendedName>
        <fullName evidence="1">Reverse transcriptase domain-containing protein</fullName>
    </recommendedName>
</protein>
<feature type="domain" description="Reverse transcriptase" evidence="1">
    <location>
        <begin position="1"/>
        <end position="342"/>
    </location>
</feature>
<dbReference type="InterPro" id="IPR043502">
    <property type="entry name" value="DNA/RNA_pol_sf"/>
</dbReference>
<dbReference type="OMA" id="HILRRIM"/>
<reference evidence="2" key="1">
    <citation type="submission" date="2022-11" db="UniProtKB">
        <authorList>
            <consortium name="EnsemblMetazoa"/>
        </authorList>
    </citation>
    <scope>IDENTIFICATION</scope>
</reference>